<dbReference type="GO" id="GO:0003676">
    <property type="term" value="F:nucleic acid binding"/>
    <property type="evidence" value="ECO:0007669"/>
    <property type="project" value="InterPro"/>
</dbReference>
<dbReference type="InterPro" id="IPR036397">
    <property type="entry name" value="RNaseH_sf"/>
</dbReference>
<dbReference type="Pfam" id="PF13276">
    <property type="entry name" value="HTH_21"/>
    <property type="match status" value="1"/>
</dbReference>
<accession>A0A6P1W9I6</accession>
<dbReference type="InterPro" id="IPR012337">
    <property type="entry name" value="RNaseH-like_sf"/>
</dbReference>
<dbReference type="Gene3D" id="3.30.420.10">
    <property type="entry name" value="Ribonuclease H-like superfamily/Ribonuclease H"/>
    <property type="match status" value="1"/>
</dbReference>
<dbReference type="GO" id="GO:0015074">
    <property type="term" value="P:DNA integration"/>
    <property type="evidence" value="ECO:0007669"/>
    <property type="project" value="InterPro"/>
</dbReference>
<gene>
    <name evidence="2" type="ORF">GJR95_41220</name>
</gene>
<dbReference type="EMBL" id="CP045997">
    <property type="protein sequence ID" value="QHW01063.1"/>
    <property type="molecule type" value="Genomic_DNA"/>
</dbReference>
<protein>
    <submittedName>
        <fullName evidence="2">IS3 family transposase</fullName>
    </submittedName>
</protein>
<reference evidence="2 3" key="1">
    <citation type="submission" date="2019-11" db="EMBL/GenBank/DDBJ databases">
        <title>Spirosoma endbachense sp. nov., isolated from a natural salt meadow.</title>
        <authorList>
            <person name="Rojas J."/>
            <person name="Ambika Manirajan B."/>
            <person name="Ratering S."/>
            <person name="Suarez C."/>
            <person name="Geissler-Plaum R."/>
            <person name="Schnell S."/>
        </authorList>
    </citation>
    <scope>NUCLEOTIDE SEQUENCE [LARGE SCALE GENOMIC DNA]</scope>
    <source>
        <strain evidence="2 3">I-24</strain>
    </source>
</reference>
<dbReference type="AlphaFoldDB" id="A0A6P1W9I6"/>
<dbReference type="SUPFAM" id="SSF53098">
    <property type="entry name" value="Ribonuclease H-like"/>
    <property type="match status" value="1"/>
</dbReference>
<dbReference type="InterPro" id="IPR001584">
    <property type="entry name" value="Integrase_cat-core"/>
</dbReference>
<proteinExistence type="predicted"/>
<organism evidence="2 3">
    <name type="scientific">Spirosoma endbachense</name>
    <dbReference type="NCBI Taxonomy" id="2666025"/>
    <lineage>
        <taxon>Bacteria</taxon>
        <taxon>Pseudomonadati</taxon>
        <taxon>Bacteroidota</taxon>
        <taxon>Cytophagia</taxon>
        <taxon>Cytophagales</taxon>
        <taxon>Cytophagaceae</taxon>
        <taxon>Spirosoma</taxon>
    </lineage>
</organism>
<feature type="domain" description="Integrase catalytic" evidence="1">
    <location>
        <begin position="104"/>
        <end position="275"/>
    </location>
</feature>
<evidence type="ECO:0000313" key="3">
    <source>
        <dbReference type="Proteomes" id="UP000464577"/>
    </source>
</evidence>
<sequence>MKKCRRLIDNQASISIRTQCRLLGLHRSGVYYHPVPESEQNLRLMRLLDERNLNYPAEGVLQLQDYLRTQGYPVNHKRIRRLIRKMGLMAIYPKRNLSRLGQAIYIRPYLLKGLAITACNQVWQIDITYVPMAKGFMYLVALLDVYSRYVTGWSLSNSMAAEWVVDTLQQAIARNGKPVIINSDQGSQFTCSKWVDCLEQEQIKISMDGKGRAIDNIYIERLWRTVKYDYIYLSPAGDGWELERGLANFFEHYNNRKCHQGLARKTPAEVYCTPLQVDVESENLN</sequence>
<dbReference type="Pfam" id="PF00665">
    <property type="entry name" value="rve"/>
    <property type="match status" value="1"/>
</dbReference>
<dbReference type="InterPro" id="IPR050900">
    <property type="entry name" value="Transposase_IS3/IS150/IS904"/>
</dbReference>
<name>A0A6P1W9I6_9BACT</name>
<dbReference type="PROSITE" id="PS50994">
    <property type="entry name" value="INTEGRASE"/>
    <property type="match status" value="1"/>
</dbReference>
<dbReference type="NCBIfam" id="NF033516">
    <property type="entry name" value="transpos_IS3"/>
    <property type="match status" value="1"/>
</dbReference>
<dbReference type="InterPro" id="IPR025948">
    <property type="entry name" value="HTH-like_dom"/>
</dbReference>
<keyword evidence="3" id="KW-1185">Reference proteome</keyword>
<evidence type="ECO:0000313" key="2">
    <source>
        <dbReference type="EMBL" id="QHW01063.1"/>
    </source>
</evidence>
<dbReference type="RefSeq" id="WP_162391456.1">
    <property type="nucleotide sequence ID" value="NZ_CP045997.1"/>
</dbReference>
<dbReference type="InterPro" id="IPR048020">
    <property type="entry name" value="Transpos_IS3"/>
</dbReference>
<dbReference type="KEGG" id="senf:GJR95_41220"/>
<dbReference type="PANTHER" id="PTHR46889">
    <property type="entry name" value="TRANSPOSASE INSF FOR INSERTION SEQUENCE IS3B-RELATED"/>
    <property type="match status" value="1"/>
</dbReference>
<dbReference type="PANTHER" id="PTHR46889:SF4">
    <property type="entry name" value="TRANSPOSASE INSO FOR INSERTION SEQUENCE ELEMENT IS911B-RELATED"/>
    <property type="match status" value="1"/>
</dbReference>
<dbReference type="Proteomes" id="UP000464577">
    <property type="component" value="Chromosome"/>
</dbReference>
<evidence type="ECO:0000259" key="1">
    <source>
        <dbReference type="PROSITE" id="PS50994"/>
    </source>
</evidence>